<accession>A0ABU5PKJ4</accession>
<dbReference type="PANTHER" id="PTHR40616">
    <property type="entry name" value="LINALOOL DEHYDRATASE_ISOMERASE DOMAIN-CONTAINING PROTEIN"/>
    <property type="match status" value="1"/>
</dbReference>
<gene>
    <name evidence="1" type="ORF">U9M73_10565</name>
</gene>
<dbReference type="Proteomes" id="UP001292216">
    <property type="component" value="Unassembled WGS sequence"/>
</dbReference>
<organism evidence="1 2">
    <name type="scientific">Paenibacillus phoenicis</name>
    <dbReference type="NCBI Taxonomy" id="554117"/>
    <lineage>
        <taxon>Bacteria</taxon>
        <taxon>Bacillati</taxon>
        <taxon>Bacillota</taxon>
        <taxon>Bacilli</taxon>
        <taxon>Bacillales</taxon>
        <taxon>Paenibacillaceae</taxon>
        <taxon>Paenibacillus</taxon>
    </lineage>
</organism>
<dbReference type="PANTHER" id="PTHR40616:SF1">
    <property type="entry name" value="LINALOOL DEHYDRATASE_ISOMERASE DOMAIN-CONTAINING PROTEIN"/>
    <property type="match status" value="1"/>
</dbReference>
<keyword evidence="2" id="KW-1185">Reference proteome</keyword>
<reference evidence="1 2" key="1">
    <citation type="submission" date="2023-12" db="EMBL/GenBank/DDBJ databases">
        <title>Whole genome sequencing of Paenibacillus phoenicis isolated from the Phoenix Mars Lander spacecraft assembly facility.</title>
        <authorList>
            <person name="Garcia A."/>
            <person name="Venkateswaran K."/>
        </authorList>
    </citation>
    <scope>NUCLEOTIDE SEQUENCE [LARGE SCALE GENOMIC DNA]</scope>
    <source>
        <strain evidence="1 2">3PO2SA</strain>
    </source>
</reference>
<protein>
    <submittedName>
        <fullName evidence="1">Uncharacterized protein</fullName>
    </submittedName>
</protein>
<dbReference type="RefSeq" id="WP_323077232.1">
    <property type="nucleotide sequence ID" value="NZ_CBCSKM010000013.1"/>
</dbReference>
<evidence type="ECO:0000313" key="1">
    <source>
        <dbReference type="EMBL" id="MEA3570440.1"/>
    </source>
</evidence>
<comment type="caution">
    <text evidence="1">The sequence shown here is derived from an EMBL/GenBank/DDBJ whole genome shotgun (WGS) entry which is preliminary data.</text>
</comment>
<proteinExistence type="predicted"/>
<sequence>MASSMLEQMTPEQVFLVKQAMEEMDRHYDEAKHMLRNAEDGRSEWHSTRGSAHYAVGLLIRNGEGDVERACAVLDEVLNLQFDAPDEIFHGTFKTSPQAADPPRGGYPWKRFGPGFAYYVTSMLEKISDHLAEELGAECEGRKNVRRKDVEEALARAADRVIPPVWRSYDPNWREFIACAFAVILEHFEPRLPRELVRRMDEAMIKAVTGSIDRRLSDAVPMNTNIELMHLFITHYYGYRYGNEAWIRHADHEADRFLEEFAEFNTLAEFNSTTYYGVDLTVLGLIRKFARTDRFKAIGHTIEQALWETIALFYHPGLENMAGPYARAYEMEMTAHSSMGVFLYLAFGERLKHLAAVNCETGHDPMIALVGVDVPEHVKPKLIGEPEERMVNRQYRELCERDKPGENRFVCTATAWLGRNLMIGACSGSRNTNGQLHPATMHWRSDDGGRYSLRLIRREPESSWNTHLRGYYVDAEASPGKLTASVTLETGKALDVYFEVCGPAVTAAGVTSSAWSFPGLSLHVEAAAPQPIVRERDGCVEIIYPYRPASQEAVSHMAFKLEVTH</sequence>
<evidence type="ECO:0000313" key="2">
    <source>
        <dbReference type="Proteomes" id="UP001292216"/>
    </source>
</evidence>
<name>A0ABU5PKJ4_9BACL</name>
<dbReference type="EMBL" id="JAYERP010000001">
    <property type="protein sequence ID" value="MEA3570440.1"/>
    <property type="molecule type" value="Genomic_DNA"/>
</dbReference>